<organism evidence="2 3">
    <name type="scientific">Aspergillus sergii</name>
    <dbReference type="NCBI Taxonomy" id="1034303"/>
    <lineage>
        <taxon>Eukaryota</taxon>
        <taxon>Fungi</taxon>
        <taxon>Dikarya</taxon>
        <taxon>Ascomycota</taxon>
        <taxon>Pezizomycotina</taxon>
        <taxon>Eurotiomycetes</taxon>
        <taxon>Eurotiomycetidae</taxon>
        <taxon>Eurotiales</taxon>
        <taxon>Aspergillaceae</taxon>
        <taxon>Aspergillus</taxon>
        <taxon>Aspergillus subgen. Circumdati</taxon>
    </lineage>
</organism>
<proteinExistence type="predicted"/>
<dbReference type="EMBL" id="ML741780">
    <property type="protein sequence ID" value="KAE8329212.1"/>
    <property type="molecule type" value="Genomic_DNA"/>
</dbReference>
<keyword evidence="3" id="KW-1185">Reference proteome</keyword>
<dbReference type="InterPro" id="IPR057684">
    <property type="entry name" value="DUF7924"/>
</dbReference>
<feature type="domain" description="DUF7924" evidence="1">
    <location>
        <begin position="33"/>
        <end position="101"/>
    </location>
</feature>
<reference evidence="3" key="1">
    <citation type="submission" date="2019-04" db="EMBL/GenBank/DDBJ databases">
        <title>Friends and foes A comparative genomics studyof 23 Aspergillus species from section Flavi.</title>
        <authorList>
            <consortium name="DOE Joint Genome Institute"/>
            <person name="Kjaerbolling I."/>
            <person name="Vesth T."/>
            <person name="Frisvad J.C."/>
            <person name="Nybo J.L."/>
            <person name="Theobald S."/>
            <person name="Kildgaard S."/>
            <person name="Isbrandt T."/>
            <person name="Kuo A."/>
            <person name="Sato A."/>
            <person name="Lyhne E.K."/>
            <person name="Kogle M.E."/>
            <person name="Wiebenga A."/>
            <person name="Kun R.S."/>
            <person name="Lubbers R.J."/>
            <person name="Makela M.R."/>
            <person name="Barry K."/>
            <person name="Chovatia M."/>
            <person name="Clum A."/>
            <person name="Daum C."/>
            <person name="Haridas S."/>
            <person name="He G."/>
            <person name="LaButti K."/>
            <person name="Lipzen A."/>
            <person name="Mondo S."/>
            <person name="Riley R."/>
            <person name="Salamov A."/>
            <person name="Simmons B.A."/>
            <person name="Magnuson J.K."/>
            <person name="Henrissat B."/>
            <person name="Mortensen U.H."/>
            <person name="Larsen T.O."/>
            <person name="Devries R.P."/>
            <person name="Grigoriev I.V."/>
            <person name="Machida M."/>
            <person name="Baker S.E."/>
            <person name="Andersen M.R."/>
        </authorList>
    </citation>
    <scope>NUCLEOTIDE SEQUENCE [LARGE SCALE GENOMIC DNA]</scope>
    <source>
        <strain evidence="3">CBS 130017</strain>
    </source>
</reference>
<accession>A0A5N6X8H2</accession>
<dbReference type="AlphaFoldDB" id="A0A5N6X8H2"/>
<evidence type="ECO:0000313" key="2">
    <source>
        <dbReference type="EMBL" id="KAE8329212.1"/>
    </source>
</evidence>
<name>A0A5N6X8H2_9EURO</name>
<dbReference type="Pfam" id="PF25545">
    <property type="entry name" value="DUF7924"/>
    <property type="match status" value="1"/>
</dbReference>
<dbReference type="Proteomes" id="UP000325945">
    <property type="component" value="Unassembled WGS sequence"/>
</dbReference>
<sequence>MRDSDKEDIELCKQLLQQETEVPQDTMFQSEYFRDFQDALRNRSEKRLLIDLHPLPMPSAEDQFIRGRKSLKDVIDGYIDPWEKTAHLGAESTTGPHPWPQMVDIQ</sequence>
<evidence type="ECO:0000259" key="1">
    <source>
        <dbReference type="Pfam" id="PF25545"/>
    </source>
</evidence>
<protein>
    <recommendedName>
        <fullName evidence="1">DUF7924 domain-containing protein</fullName>
    </recommendedName>
</protein>
<evidence type="ECO:0000313" key="3">
    <source>
        <dbReference type="Proteomes" id="UP000325945"/>
    </source>
</evidence>
<gene>
    <name evidence="2" type="ORF">BDV39DRAFT_203155</name>
</gene>